<dbReference type="EMBL" id="BSPC01000057">
    <property type="protein sequence ID" value="GLS22061.1"/>
    <property type="molecule type" value="Genomic_DNA"/>
</dbReference>
<organism evidence="3 4">
    <name type="scientific">Labrys miyagiensis</name>
    <dbReference type="NCBI Taxonomy" id="346912"/>
    <lineage>
        <taxon>Bacteria</taxon>
        <taxon>Pseudomonadati</taxon>
        <taxon>Pseudomonadota</taxon>
        <taxon>Alphaproteobacteria</taxon>
        <taxon>Hyphomicrobiales</taxon>
        <taxon>Xanthobacteraceae</taxon>
        <taxon>Labrys</taxon>
    </lineage>
</organism>
<dbReference type="InterPro" id="IPR011109">
    <property type="entry name" value="DNA_bind_recombinase_dom"/>
</dbReference>
<evidence type="ECO:0000259" key="1">
    <source>
        <dbReference type="PROSITE" id="PS51736"/>
    </source>
</evidence>
<feature type="domain" description="Recombinase" evidence="2">
    <location>
        <begin position="159"/>
        <end position="292"/>
    </location>
</feature>
<dbReference type="Gene3D" id="3.90.1750.20">
    <property type="entry name" value="Putative Large Serine Recombinase, Chain B, Domain 2"/>
    <property type="match status" value="1"/>
</dbReference>
<dbReference type="PROSITE" id="PS51737">
    <property type="entry name" value="RECOMBINASE_DNA_BIND"/>
    <property type="match status" value="1"/>
</dbReference>
<comment type="caution">
    <text evidence="3">The sequence shown here is derived from an EMBL/GenBank/DDBJ whole genome shotgun (WGS) entry which is preliminary data.</text>
</comment>
<dbReference type="InterPro" id="IPR006119">
    <property type="entry name" value="Resolv_N"/>
</dbReference>
<accession>A0ABQ6CNW8</accession>
<dbReference type="InterPro" id="IPR025827">
    <property type="entry name" value="Zn_ribbon_recom_dom"/>
</dbReference>
<evidence type="ECO:0000259" key="2">
    <source>
        <dbReference type="PROSITE" id="PS51737"/>
    </source>
</evidence>
<dbReference type="RefSeq" id="WP_284315039.1">
    <property type="nucleotide sequence ID" value="NZ_BSPC01000057.1"/>
</dbReference>
<evidence type="ECO:0000313" key="4">
    <source>
        <dbReference type="Proteomes" id="UP001156882"/>
    </source>
</evidence>
<dbReference type="CDD" id="cd00338">
    <property type="entry name" value="Ser_Recombinase"/>
    <property type="match status" value="1"/>
</dbReference>
<evidence type="ECO:0000313" key="3">
    <source>
        <dbReference type="EMBL" id="GLS22061.1"/>
    </source>
</evidence>
<dbReference type="Pfam" id="PF13408">
    <property type="entry name" value="Zn_ribbon_recom"/>
    <property type="match status" value="1"/>
</dbReference>
<protein>
    <submittedName>
        <fullName evidence="3">Resolvase</fullName>
    </submittedName>
</protein>
<dbReference type="PROSITE" id="PS51736">
    <property type="entry name" value="RECOMBINASES_3"/>
    <property type="match status" value="1"/>
</dbReference>
<dbReference type="Proteomes" id="UP001156882">
    <property type="component" value="Unassembled WGS sequence"/>
</dbReference>
<dbReference type="SUPFAM" id="SSF53041">
    <property type="entry name" value="Resolvase-like"/>
    <property type="match status" value="1"/>
</dbReference>
<feature type="domain" description="Resolvase/invertase-type recombinase catalytic" evidence="1">
    <location>
        <begin position="2"/>
        <end position="150"/>
    </location>
</feature>
<dbReference type="SMART" id="SM00857">
    <property type="entry name" value="Resolvase"/>
    <property type="match status" value="1"/>
</dbReference>
<dbReference type="InterPro" id="IPR050639">
    <property type="entry name" value="SSR_resolvase"/>
</dbReference>
<dbReference type="Pfam" id="PF00239">
    <property type="entry name" value="Resolvase"/>
    <property type="match status" value="1"/>
</dbReference>
<gene>
    <name evidence="3" type="ORF">GCM10007874_50780</name>
</gene>
<proteinExistence type="predicted"/>
<dbReference type="Gene3D" id="3.40.50.1390">
    <property type="entry name" value="Resolvase, N-terminal catalytic domain"/>
    <property type="match status" value="1"/>
</dbReference>
<reference evidence="4" key="1">
    <citation type="journal article" date="2019" name="Int. J. Syst. Evol. Microbiol.">
        <title>The Global Catalogue of Microorganisms (GCM) 10K type strain sequencing project: providing services to taxonomists for standard genome sequencing and annotation.</title>
        <authorList>
            <consortium name="The Broad Institute Genomics Platform"/>
            <consortium name="The Broad Institute Genome Sequencing Center for Infectious Disease"/>
            <person name="Wu L."/>
            <person name="Ma J."/>
        </authorList>
    </citation>
    <scope>NUCLEOTIDE SEQUENCE [LARGE SCALE GENOMIC DNA]</scope>
    <source>
        <strain evidence="4">NBRC 101365</strain>
    </source>
</reference>
<dbReference type="InterPro" id="IPR036162">
    <property type="entry name" value="Resolvase-like_N_sf"/>
</dbReference>
<dbReference type="PANTHER" id="PTHR30461:SF23">
    <property type="entry name" value="DNA RECOMBINASE-RELATED"/>
    <property type="match status" value="1"/>
</dbReference>
<dbReference type="Pfam" id="PF07508">
    <property type="entry name" value="Recombinase"/>
    <property type="match status" value="1"/>
</dbReference>
<dbReference type="InterPro" id="IPR038109">
    <property type="entry name" value="DNA_bind_recomb_sf"/>
</dbReference>
<sequence>MKVALYARYSSDNQRDASIEDQLRLCRRHAEQQGWSVVDSYTDRAISGASLLRPGIQELIADAMRGKFTVVLAEAMDRLSRDQEDIAGLFKRMAFAGVRIVTLSEGDVTHLHVGLKGTMNALFLKDLADKTRRGLRGRIEHGKSGGGLCFGYDVVGQVTAGGQPIRGERTINAAEAAIVRRIFADYLAGKSSRTIAFELNREGVRGPQGAEWGPSTIHGNPRRGVGILNNELYIGRLVWNRLRYIKDPDTGKRVSRPNPESEWVIQDVAALRIIEQETWDAVKLRQQALAYEPSAPGDNKLNTHRRPRHLFAGLVKCGCCGGGYGMISKDLLGCSTARNKGTCDNRLNIRRDTLEASVMNGLRTQLMEPALFEEFCEAFTREVNRLRIQRGVETEAKRRELERTVRELDKAVQAILDGVPGATLKGKIGALEVRKSELTGMLTNVEKPPPLLHPNMAQLYRQRIADLHANLQDPSAISEAAAILRGLVESITLVPDAGTLAIVLRGDLAAMLRFAANKKNPDVLSEIGVLGRLLSQASVVAGARNPFCHNFSTPLISFRIDEFEDAEQLAA</sequence>
<name>A0ABQ6CNW8_9HYPH</name>
<keyword evidence="4" id="KW-1185">Reference proteome</keyword>
<dbReference type="PANTHER" id="PTHR30461">
    <property type="entry name" value="DNA-INVERTASE FROM LAMBDOID PROPHAGE"/>
    <property type="match status" value="1"/>
</dbReference>